<dbReference type="AlphaFoldDB" id="A0A1T2KSJ2"/>
<dbReference type="GO" id="GO:0005524">
    <property type="term" value="F:ATP binding"/>
    <property type="evidence" value="ECO:0007669"/>
    <property type="project" value="InterPro"/>
</dbReference>
<dbReference type="Proteomes" id="UP000190896">
    <property type="component" value="Unassembled WGS sequence"/>
</dbReference>
<name>A0A1T2KSJ2_9GAMM</name>
<dbReference type="InterPro" id="IPR027417">
    <property type="entry name" value="P-loop_NTPase"/>
</dbReference>
<feature type="domain" description="IstB-like ATP-binding" evidence="1">
    <location>
        <begin position="20"/>
        <end position="73"/>
    </location>
</feature>
<evidence type="ECO:0000259" key="1">
    <source>
        <dbReference type="Pfam" id="PF01695"/>
    </source>
</evidence>
<reference evidence="2 3" key="1">
    <citation type="submission" date="2016-11" db="EMBL/GenBank/DDBJ databases">
        <title>Mixed transmission modes and dynamic genome evolution in an obligate animal-bacterial symbiosis.</title>
        <authorList>
            <person name="Russell S.L."/>
            <person name="Corbett-Detig R.B."/>
            <person name="Cavanaugh C.M."/>
        </authorList>
    </citation>
    <scope>NUCLEOTIDE SEQUENCE [LARGE SCALE GENOMIC DNA]</scope>
    <source>
        <strain evidence="2">Se-Cadez</strain>
    </source>
</reference>
<dbReference type="InterPro" id="IPR002611">
    <property type="entry name" value="IstB_ATP-bd"/>
</dbReference>
<proteinExistence type="predicted"/>
<organism evidence="2 3">
    <name type="scientific">Solemya velesiana gill symbiont</name>
    <dbReference type="NCBI Taxonomy" id="1918948"/>
    <lineage>
        <taxon>Bacteria</taxon>
        <taxon>Pseudomonadati</taxon>
        <taxon>Pseudomonadota</taxon>
        <taxon>Gammaproteobacteria</taxon>
        <taxon>sulfur-oxidizing symbionts</taxon>
    </lineage>
</organism>
<accession>A0A1T2KSJ2</accession>
<gene>
    <name evidence="2" type="ORF">BOW51_10045</name>
</gene>
<dbReference type="Pfam" id="PF01695">
    <property type="entry name" value="IstB_IS21"/>
    <property type="match status" value="1"/>
</dbReference>
<evidence type="ECO:0000313" key="2">
    <source>
        <dbReference type="EMBL" id="OOZ35838.1"/>
    </source>
</evidence>
<protein>
    <recommendedName>
        <fullName evidence="1">IstB-like ATP-binding domain-containing protein</fullName>
    </recommendedName>
</protein>
<dbReference type="Gene3D" id="3.40.50.300">
    <property type="entry name" value="P-loop containing nucleotide triphosphate hydrolases"/>
    <property type="match status" value="1"/>
</dbReference>
<comment type="caution">
    <text evidence="2">The sequence shown here is derived from an EMBL/GenBank/DDBJ whole genome shotgun (WGS) entry which is preliminary data.</text>
</comment>
<keyword evidence="3" id="KW-1185">Reference proteome</keyword>
<dbReference type="EMBL" id="MPRJ01000072">
    <property type="protein sequence ID" value="OOZ35838.1"/>
    <property type="molecule type" value="Genomic_DNA"/>
</dbReference>
<evidence type="ECO:0000313" key="3">
    <source>
        <dbReference type="Proteomes" id="UP000190896"/>
    </source>
</evidence>
<sequence>MKALDLQGVTLGGTRCRTTLLDDWHDISSTIVTSQLPIDKWHAIIVDPTLDRLVHNAYEINLKGESVRKKKTRLTTASAWNRWHDSN</sequence>